<protein>
    <recommendedName>
        <fullName evidence="1">F5/8 type C domain-containing protein</fullName>
    </recommendedName>
</protein>
<gene>
    <name evidence="2" type="ORF">NEMVEDRAFT_v1g225707</name>
</gene>
<dbReference type="eggNOG" id="KOG3516">
    <property type="taxonomic scope" value="Eukaryota"/>
</dbReference>
<proteinExistence type="predicted"/>
<dbReference type="CDD" id="cd00057">
    <property type="entry name" value="FA58C"/>
    <property type="match status" value="1"/>
</dbReference>
<feature type="domain" description="F5/8 type C" evidence="1">
    <location>
        <begin position="1"/>
        <end position="154"/>
    </location>
</feature>
<reference evidence="2 3" key="1">
    <citation type="journal article" date="2007" name="Science">
        <title>Sea anemone genome reveals ancestral eumetazoan gene repertoire and genomic organization.</title>
        <authorList>
            <person name="Putnam N.H."/>
            <person name="Srivastava M."/>
            <person name="Hellsten U."/>
            <person name="Dirks B."/>
            <person name="Chapman J."/>
            <person name="Salamov A."/>
            <person name="Terry A."/>
            <person name="Shapiro H."/>
            <person name="Lindquist E."/>
            <person name="Kapitonov V.V."/>
            <person name="Jurka J."/>
            <person name="Genikhovich G."/>
            <person name="Grigoriev I.V."/>
            <person name="Lucas S.M."/>
            <person name="Steele R.E."/>
            <person name="Finnerty J.R."/>
            <person name="Technau U."/>
            <person name="Martindale M.Q."/>
            <person name="Rokhsar D.S."/>
        </authorList>
    </citation>
    <scope>NUCLEOTIDE SEQUENCE [LARGE SCALE GENOMIC DNA]</scope>
    <source>
        <strain evidence="3">CH2 X CH6</strain>
    </source>
</reference>
<feature type="non-terminal residue" evidence="2">
    <location>
        <position position="156"/>
    </location>
</feature>
<dbReference type="PhylomeDB" id="A8DVH5"/>
<dbReference type="Pfam" id="PF00754">
    <property type="entry name" value="F5_F8_type_C"/>
    <property type="match status" value="1"/>
</dbReference>
<dbReference type="InterPro" id="IPR000421">
    <property type="entry name" value="FA58C"/>
</dbReference>
<dbReference type="PANTHER" id="PTHR24543">
    <property type="entry name" value="MULTICOPPER OXIDASE-RELATED"/>
    <property type="match status" value="1"/>
</dbReference>
<dbReference type="SMART" id="SM00231">
    <property type="entry name" value="FA58C"/>
    <property type="match status" value="1"/>
</dbReference>
<dbReference type="AlphaFoldDB" id="A8DVH5"/>
<dbReference type="InterPro" id="IPR008979">
    <property type="entry name" value="Galactose-bd-like_sf"/>
</dbReference>
<evidence type="ECO:0000313" key="3">
    <source>
        <dbReference type="Proteomes" id="UP000001593"/>
    </source>
</evidence>
<dbReference type="InParanoid" id="A8DVH5"/>
<evidence type="ECO:0000313" key="2">
    <source>
        <dbReference type="EMBL" id="EDO25784.1"/>
    </source>
</evidence>
<name>A8DVH5_NEMVE</name>
<dbReference type="EMBL" id="DS478174">
    <property type="protein sequence ID" value="EDO25784.1"/>
    <property type="molecule type" value="Genomic_DNA"/>
</dbReference>
<dbReference type="HOGENOM" id="CLU_030066_1_1_1"/>
<dbReference type="PANTHER" id="PTHR24543:SF335">
    <property type="entry name" value="EGF-LIKE REPEAT AND DISCOIDIN I-LIKE DOMAIN-CONTAINING PROTEIN 3"/>
    <property type="match status" value="1"/>
</dbReference>
<dbReference type="SUPFAM" id="SSF49785">
    <property type="entry name" value="Galactose-binding domain-like"/>
    <property type="match status" value="1"/>
</dbReference>
<dbReference type="Proteomes" id="UP000001593">
    <property type="component" value="Unassembled WGS sequence"/>
</dbReference>
<evidence type="ECO:0000259" key="1">
    <source>
        <dbReference type="PROSITE" id="PS50022"/>
    </source>
</evidence>
<accession>A8DVH5</accession>
<dbReference type="Gene3D" id="2.60.120.260">
    <property type="entry name" value="Galactose-binding domain-like"/>
    <property type="match status" value="1"/>
</dbReference>
<keyword evidence="3" id="KW-1185">Reference proteome</keyword>
<dbReference type="PROSITE" id="PS50022">
    <property type="entry name" value="FA58C_3"/>
    <property type="match status" value="1"/>
</dbReference>
<sequence length="156" mass="17359">CDLVAVGVHDRNIIPDDSFSAPSYHTSSDYPSDFFAPKNARLNGDRFWSPSSSSSQHLQIDLLSLYKICAVATQGGTTSFYATTTKYKLSFSTTITSWEIYKESGAEKEFDGNYDQPTVVKNILSGKPTGRYIRFIPIATSRSWPGLRVEVFGIRP</sequence>
<organism evidence="2 3">
    <name type="scientific">Nematostella vectensis</name>
    <name type="common">Starlet sea anemone</name>
    <dbReference type="NCBI Taxonomy" id="45351"/>
    <lineage>
        <taxon>Eukaryota</taxon>
        <taxon>Metazoa</taxon>
        <taxon>Cnidaria</taxon>
        <taxon>Anthozoa</taxon>
        <taxon>Hexacorallia</taxon>
        <taxon>Actiniaria</taxon>
        <taxon>Edwardsiidae</taxon>
        <taxon>Nematostella</taxon>
    </lineage>
</organism>